<evidence type="ECO:0000313" key="3">
    <source>
        <dbReference type="Proteomes" id="UP000256478"/>
    </source>
</evidence>
<name>A0A3E0TSB2_9GAMM</name>
<dbReference type="RefSeq" id="WP_116008354.1">
    <property type="nucleotide sequence ID" value="NZ_QUOU01000001.1"/>
</dbReference>
<dbReference type="Proteomes" id="UP000256478">
    <property type="component" value="Unassembled WGS sequence"/>
</dbReference>
<keyword evidence="1" id="KW-0812">Transmembrane</keyword>
<dbReference type="OrthoDB" id="7064375at2"/>
<comment type="caution">
    <text evidence="2">The sequence shown here is derived from an EMBL/GenBank/DDBJ whole genome shotgun (WGS) entry which is preliminary data.</text>
</comment>
<gene>
    <name evidence="2" type="ORF">DXX93_12295</name>
</gene>
<accession>A0A3E0TSB2</accession>
<proteinExistence type="predicted"/>
<sequence>MRWSEIRFLGNSKLVQQNYIWIFLVPVIVKLSIYPEKSLQLIDSEYILNLPFSWYLLYFAALSFAIGLSIYLIRCPKIVKSYDDFSKFKEHGNNFNQLNLFFNNVSQLSSNNLKGITQWLESISQETKPEDIDNNLTTCIELNKSSKAFNIKNDYQCDSFWEIYNLAEISNHKSLILATFFYGIGFAILLGILVKNLIFVLTQIL</sequence>
<feature type="transmembrane region" description="Helical" evidence="1">
    <location>
        <begin position="55"/>
        <end position="73"/>
    </location>
</feature>
<keyword evidence="1" id="KW-0472">Membrane</keyword>
<dbReference type="EMBL" id="QUOU01000001">
    <property type="protein sequence ID" value="REL27270.1"/>
    <property type="molecule type" value="Genomic_DNA"/>
</dbReference>
<dbReference type="AlphaFoldDB" id="A0A3E0TSB2"/>
<feature type="transmembrane region" description="Helical" evidence="1">
    <location>
        <begin position="18"/>
        <end position="35"/>
    </location>
</feature>
<reference evidence="2 3" key="1">
    <citation type="submission" date="2018-08" db="EMBL/GenBank/DDBJ databases">
        <title>Thalassotalea euphylliae genome.</title>
        <authorList>
            <person name="Summers S."/>
            <person name="Rice S.A."/>
            <person name="Freckelton M.L."/>
            <person name="Nedved B.T."/>
            <person name="Hadfield M.G."/>
        </authorList>
    </citation>
    <scope>NUCLEOTIDE SEQUENCE [LARGE SCALE GENOMIC DNA]</scope>
    <source>
        <strain evidence="2 3">H1</strain>
    </source>
</reference>
<protein>
    <submittedName>
        <fullName evidence="2">Uncharacterized protein</fullName>
    </submittedName>
</protein>
<evidence type="ECO:0000256" key="1">
    <source>
        <dbReference type="SAM" id="Phobius"/>
    </source>
</evidence>
<organism evidence="2 3">
    <name type="scientific">Thalassotalea euphylliae</name>
    <dbReference type="NCBI Taxonomy" id="1655234"/>
    <lineage>
        <taxon>Bacteria</taxon>
        <taxon>Pseudomonadati</taxon>
        <taxon>Pseudomonadota</taxon>
        <taxon>Gammaproteobacteria</taxon>
        <taxon>Alteromonadales</taxon>
        <taxon>Colwelliaceae</taxon>
        <taxon>Thalassotalea</taxon>
    </lineage>
</organism>
<evidence type="ECO:0000313" key="2">
    <source>
        <dbReference type="EMBL" id="REL27270.1"/>
    </source>
</evidence>
<keyword evidence="1" id="KW-1133">Transmembrane helix</keyword>
<feature type="transmembrane region" description="Helical" evidence="1">
    <location>
        <begin position="175"/>
        <end position="201"/>
    </location>
</feature>